<dbReference type="RefSeq" id="WP_013114191.1">
    <property type="nucleotide sequence ID" value="NC_014150.1"/>
</dbReference>
<protein>
    <submittedName>
        <fullName evidence="1">Uncharacterized protein</fullName>
    </submittedName>
</protein>
<dbReference type="AlphaFoldDB" id="D5UAT2"/>
<dbReference type="HOGENOM" id="CLU_1812091_0_0_12"/>
<dbReference type="KEGG" id="brm:Bmur_1720"/>
<reference evidence="1 2" key="1">
    <citation type="journal article" date="2010" name="Stand. Genomic Sci.">
        <title>Complete genome sequence of Brachyspira murdochii type strain (56-150).</title>
        <authorList>
            <person name="Pati A."/>
            <person name="Sikorski J."/>
            <person name="Gronow S."/>
            <person name="Munk C."/>
            <person name="Lapidus A."/>
            <person name="Copeland A."/>
            <person name="Glavina Del Tio T."/>
            <person name="Nolan M."/>
            <person name="Lucas S."/>
            <person name="Chen F."/>
            <person name="Tice H."/>
            <person name="Cheng J.F."/>
            <person name="Han C."/>
            <person name="Detter J.C."/>
            <person name="Bruce D."/>
            <person name="Tapia R."/>
            <person name="Goodwin L."/>
            <person name="Pitluck S."/>
            <person name="Liolios K."/>
            <person name="Ivanova N."/>
            <person name="Mavromatis K."/>
            <person name="Mikhailova N."/>
            <person name="Chen A."/>
            <person name="Palaniappan K."/>
            <person name="Land M."/>
            <person name="Hauser L."/>
            <person name="Chang Y.J."/>
            <person name="Jeffries C.D."/>
            <person name="Spring S."/>
            <person name="Rohde M."/>
            <person name="Goker M."/>
            <person name="Bristow J."/>
            <person name="Eisen J.A."/>
            <person name="Markowitz V."/>
            <person name="Hugenholtz P."/>
            <person name="Kyrpides N.C."/>
            <person name="Klenk H.P."/>
        </authorList>
    </citation>
    <scope>NUCLEOTIDE SEQUENCE [LARGE SCALE GENOMIC DNA]</scope>
    <source>
        <strain evidence="2">ATCC 51284 / DSM 12563 / 56-150</strain>
    </source>
</reference>
<name>D5UAT2_BRAM5</name>
<dbReference type="Proteomes" id="UP000001915">
    <property type="component" value="Chromosome"/>
</dbReference>
<evidence type="ECO:0000313" key="1">
    <source>
        <dbReference type="EMBL" id="ADG71805.1"/>
    </source>
</evidence>
<organism evidence="1 2">
    <name type="scientific">Brachyspira murdochii (strain ATCC 51284 / DSM 12563 / 56-150)</name>
    <name type="common">Serpulina murdochii</name>
    <dbReference type="NCBI Taxonomy" id="526224"/>
    <lineage>
        <taxon>Bacteria</taxon>
        <taxon>Pseudomonadati</taxon>
        <taxon>Spirochaetota</taxon>
        <taxon>Spirochaetia</taxon>
        <taxon>Brachyspirales</taxon>
        <taxon>Brachyspiraceae</taxon>
        <taxon>Brachyspira</taxon>
    </lineage>
</organism>
<dbReference type="EMBL" id="CP001959">
    <property type="protein sequence ID" value="ADG71805.1"/>
    <property type="molecule type" value="Genomic_DNA"/>
</dbReference>
<gene>
    <name evidence="1" type="ordered locus">Bmur_1720</name>
</gene>
<proteinExistence type="predicted"/>
<sequence>MQLCRKMRSTEIALFWDGNITKDIELFKSLGLIKIIDNYSNGIYERELFVKVGEYKAKDVHIDKELQEKLEIKDFGYARGCYKWQNVQLFNWIIFSDIYIFNGAIEDTENAKAKVVSHQSYIENYRTQKIDLSKPLDLFHKLEESELN</sequence>
<accession>D5UAT2</accession>
<dbReference type="STRING" id="526224.Bmur_1720"/>
<evidence type="ECO:0000313" key="2">
    <source>
        <dbReference type="Proteomes" id="UP000001915"/>
    </source>
</evidence>